<dbReference type="InterPro" id="IPR010979">
    <property type="entry name" value="Ribosomal_uS13-like_H2TH"/>
</dbReference>
<protein>
    <recommendedName>
        <fullName evidence="1">Formamidopyrimidine-DNA glycosylase H2TH DNA-binding domain-containing protein</fullName>
    </recommendedName>
</protein>
<dbReference type="Proteomes" id="UP000243459">
    <property type="component" value="Chromosome 4"/>
</dbReference>
<organism evidence="2 3">
    <name type="scientific">Asparagus officinalis</name>
    <name type="common">Garden asparagus</name>
    <dbReference type="NCBI Taxonomy" id="4686"/>
    <lineage>
        <taxon>Eukaryota</taxon>
        <taxon>Viridiplantae</taxon>
        <taxon>Streptophyta</taxon>
        <taxon>Embryophyta</taxon>
        <taxon>Tracheophyta</taxon>
        <taxon>Spermatophyta</taxon>
        <taxon>Magnoliopsida</taxon>
        <taxon>Liliopsida</taxon>
        <taxon>Asparagales</taxon>
        <taxon>Asparagaceae</taxon>
        <taxon>Asparagoideae</taxon>
        <taxon>Asparagus</taxon>
    </lineage>
</organism>
<dbReference type="GO" id="GO:0005634">
    <property type="term" value="C:nucleus"/>
    <property type="evidence" value="ECO:0007669"/>
    <property type="project" value="TreeGrafter"/>
</dbReference>
<dbReference type="OrthoDB" id="444592at2759"/>
<dbReference type="EMBL" id="CM007384">
    <property type="protein sequence ID" value="ONK73418.1"/>
    <property type="molecule type" value="Genomic_DNA"/>
</dbReference>
<dbReference type="PANTHER" id="PTHR22993">
    <property type="entry name" value="FORMAMIDOPYRIMIDINE-DNA GLYCOSYLASE"/>
    <property type="match status" value="1"/>
</dbReference>
<evidence type="ECO:0000313" key="3">
    <source>
        <dbReference type="Proteomes" id="UP000243459"/>
    </source>
</evidence>
<feature type="domain" description="Formamidopyrimidine-DNA glycosylase H2TH DNA-binding" evidence="1">
    <location>
        <begin position="3"/>
        <end position="67"/>
    </location>
</feature>
<proteinExistence type="predicted"/>
<gene>
    <name evidence="2" type="ORF">A4U43_C04F31290</name>
</gene>
<dbReference type="SUPFAM" id="SSF46946">
    <property type="entry name" value="S13-like H2TH domain"/>
    <property type="match status" value="1"/>
</dbReference>
<dbReference type="PANTHER" id="PTHR22993:SF9">
    <property type="entry name" value="FORMAMIDOPYRIMIDINE-DNA GLYCOSYLASE"/>
    <property type="match status" value="1"/>
</dbReference>
<dbReference type="Gene3D" id="1.10.8.50">
    <property type="match status" value="1"/>
</dbReference>
<sequence>MKVEEFVDSLSKKKIAIKALLLDQARIHPLQVAATLSKESCETLHRCIKEVANYALEVVADSNSFPIEWLFHFRLGKKSGKVNGKFLNVYDCLDHKSFILQVIEKVVEVGADSR</sequence>
<evidence type="ECO:0000313" key="2">
    <source>
        <dbReference type="EMBL" id="ONK73418.1"/>
    </source>
</evidence>
<dbReference type="SMART" id="SM01232">
    <property type="entry name" value="H2TH"/>
    <property type="match status" value="1"/>
</dbReference>
<dbReference type="Gramene" id="ONK73418">
    <property type="protein sequence ID" value="ONK73418"/>
    <property type="gene ID" value="A4U43_C04F31290"/>
</dbReference>
<dbReference type="AlphaFoldDB" id="A0A5P1F4X4"/>
<dbReference type="GO" id="GO:0019104">
    <property type="term" value="F:DNA N-glycosylase activity"/>
    <property type="evidence" value="ECO:0007669"/>
    <property type="project" value="TreeGrafter"/>
</dbReference>
<dbReference type="GO" id="GO:0006284">
    <property type="term" value="P:base-excision repair"/>
    <property type="evidence" value="ECO:0007669"/>
    <property type="project" value="InterPro"/>
</dbReference>
<name>A0A5P1F4X4_ASPOF</name>
<reference evidence="3" key="1">
    <citation type="journal article" date="2017" name="Nat. Commun.">
        <title>The asparagus genome sheds light on the origin and evolution of a young Y chromosome.</title>
        <authorList>
            <person name="Harkess A."/>
            <person name="Zhou J."/>
            <person name="Xu C."/>
            <person name="Bowers J.E."/>
            <person name="Van der Hulst R."/>
            <person name="Ayyampalayam S."/>
            <person name="Mercati F."/>
            <person name="Riccardi P."/>
            <person name="McKain M.R."/>
            <person name="Kakrana A."/>
            <person name="Tang H."/>
            <person name="Ray J."/>
            <person name="Groenendijk J."/>
            <person name="Arikit S."/>
            <person name="Mathioni S.M."/>
            <person name="Nakano M."/>
            <person name="Shan H."/>
            <person name="Telgmann-Rauber A."/>
            <person name="Kanno A."/>
            <person name="Yue Z."/>
            <person name="Chen H."/>
            <person name="Li W."/>
            <person name="Chen Y."/>
            <person name="Xu X."/>
            <person name="Zhang Y."/>
            <person name="Luo S."/>
            <person name="Chen H."/>
            <person name="Gao J."/>
            <person name="Mao Z."/>
            <person name="Pires J.C."/>
            <person name="Luo M."/>
            <person name="Kudrna D."/>
            <person name="Wing R.A."/>
            <person name="Meyers B.C."/>
            <person name="Yi K."/>
            <person name="Kong H."/>
            <person name="Lavrijsen P."/>
            <person name="Sunseri F."/>
            <person name="Falavigna A."/>
            <person name="Ye Y."/>
            <person name="Leebens-Mack J.H."/>
            <person name="Chen G."/>
        </authorList>
    </citation>
    <scope>NUCLEOTIDE SEQUENCE [LARGE SCALE GENOMIC DNA]</scope>
    <source>
        <strain evidence="3">cv. DH0086</strain>
    </source>
</reference>
<keyword evidence="3" id="KW-1185">Reference proteome</keyword>
<evidence type="ECO:0000259" key="1">
    <source>
        <dbReference type="SMART" id="SM01232"/>
    </source>
</evidence>
<dbReference type="GO" id="GO:0003906">
    <property type="term" value="F:DNA-(apurinic or apyrimidinic site) endonuclease activity"/>
    <property type="evidence" value="ECO:0007669"/>
    <property type="project" value="InterPro"/>
</dbReference>
<dbReference type="GO" id="GO:0003684">
    <property type="term" value="F:damaged DNA binding"/>
    <property type="evidence" value="ECO:0007669"/>
    <property type="project" value="InterPro"/>
</dbReference>
<dbReference type="InterPro" id="IPR015886">
    <property type="entry name" value="H2TH_FPG"/>
</dbReference>
<dbReference type="GO" id="GO:0008270">
    <property type="term" value="F:zinc ion binding"/>
    <property type="evidence" value="ECO:0007669"/>
    <property type="project" value="InterPro"/>
</dbReference>
<accession>A0A5P1F4X4</accession>